<protein>
    <recommendedName>
        <fullName evidence="1">DinB-like domain-containing protein</fullName>
    </recommendedName>
</protein>
<organism evidence="2">
    <name type="scientific">hydrothermal vent metagenome</name>
    <dbReference type="NCBI Taxonomy" id="652676"/>
    <lineage>
        <taxon>unclassified sequences</taxon>
        <taxon>metagenomes</taxon>
        <taxon>ecological metagenomes</taxon>
    </lineage>
</organism>
<dbReference type="InterPro" id="IPR024775">
    <property type="entry name" value="DinB-like"/>
</dbReference>
<dbReference type="SUPFAM" id="SSF109854">
    <property type="entry name" value="DinB/YfiT-like putative metalloenzymes"/>
    <property type="match status" value="1"/>
</dbReference>
<evidence type="ECO:0000313" key="2">
    <source>
        <dbReference type="EMBL" id="VAX15243.1"/>
    </source>
</evidence>
<name>A0A3B1BSS1_9ZZZZ</name>
<dbReference type="Pfam" id="PF12867">
    <property type="entry name" value="DinB_2"/>
    <property type="match status" value="1"/>
</dbReference>
<dbReference type="EMBL" id="UOGC01000004">
    <property type="protein sequence ID" value="VAX15243.1"/>
    <property type="molecule type" value="Genomic_DNA"/>
</dbReference>
<sequence>MSSLDPYYVRHEEVINHLAEAAEQVPQDKVMWKPSEKSLSWLPLIHHTSIHRGVVLNLLKDEPFDCPGCYFEPSNYAKSGAESAQIMRKTWEDLKSFLKSQPDDYAKTVIEKSPWTGKPVTVEQIAWWLYEESVHHRGQAWVYARMNGLIPPTIWGTEDLK</sequence>
<dbReference type="InterPro" id="IPR034660">
    <property type="entry name" value="DinB/YfiT-like"/>
</dbReference>
<feature type="domain" description="DinB-like" evidence="1">
    <location>
        <begin position="12"/>
        <end position="140"/>
    </location>
</feature>
<proteinExistence type="predicted"/>
<dbReference type="Gene3D" id="1.20.120.450">
    <property type="entry name" value="dinb family like domain"/>
    <property type="match status" value="1"/>
</dbReference>
<gene>
    <name evidence="2" type="ORF">MNBD_NITROSPINAE01-1668</name>
</gene>
<evidence type="ECO:0000259" key="1">
    <source>
        <dbReference type="Pfam" id="PF12867"/>
    </source>
</evidence>
<dbReference type="AlphaFoldDB" id="A0A3B1BSS1"/>
<reference evidence="2" key="1">
    <citation type="submission" date="2018-06" db="EMBL/GenBank/DDBJ databases">
        <authorList>
            <person name="Zhirakovskaya E."/>
        </authorList>
    </citation>
    <scope>NUCLEOTIDE SEQUENCE</scope>
</reference>
<accession>A0A3B1BSS1</accession>